<evidence type="ECO:0000256" key="5">
    <source>
        <dbReference type="ARBA" id="ARBA00023136"/>
    </source>
</evidence>
<dbReference type="Pfam" id="PF00753">
    <property type="entry name" value="Lactamase_B"/>
    <property type="match status" value="1"/>
</dbReference>
<dbReference type="Gene3D" id="3.60.15.10">
    <property type="entry name" value="Ribonuclease Z/Hydroxyacylglutathione hydrolase-like"/>
    <property type="match status" value="1"/>
</dbReference>
<dbReference type="InterPro" id="IPR004477">
    <property type="entry name" value="ComEC_N"/>
</dbReference>
<dbReference type="Pfam" id="PF03772">
    <property type="entry name" value="Competence"/>
    <property type="match status" value="1"/>
</dbReference>
<dbReference type="InterPro" id="IPR001279">
    <property type="entry name" value="Metallo-B-lactamas"/>
</dbReference>
<keyword evidence="4" id="KW-1133">Transmembrane helix</keyword>
<dbReference type="EMBL" id="NEWK01000001">
    <property type="protein sequence ID" value="OXB89546.1"/>
    <property type="molecule type" value="Genomic_DNA"/>
</dbReference>
<dbReference type="PANTHER" id="PTHR30619">
    <property type="entry name" value="DNA INTERNALIZATION/COMPETENCE PROTEIN COMEC/REC2"/>
    <property type="match status" value="1"/>
</dbReference>
<dbReference type="GO" id="GO:0005886">
    <property type="term" value="C:plasma membrane"/>
    <property type="evidence" value="ECO:0007669"/>
    <property type="project" value="UniProtKB-SubCell"/>
</dbReference>
<keyword evidence="2" id="KW-1003">Cell membrane</keyword>
<evidence type="ECO:0000256" key="4">
    <source>
        <dbReference type="ARBA" id="ARBA00022989"/>
    </source>
</evidence>
<dbReference type="PANTHER" id="PTHR30619:SF1">
    <property type="entry name" value="RECOMBINATION PROTEIN 2"/>
    <property type="match status" value="1"/>
</dbReference>
<comment type="subcellular location">
    <subcellularLocation>
        <location evidence="1">Cell membrane</location>
        <topology evidence="1">Multi-pass membrane protein</topology>
    </subcellularLocation>
</comment>
<accession>A0A226QAK2</accession>
<dbReference type="InterPro" id="IPR025405">
    <property type="entry name" value="DUF4131"/>
</dbReference>
<dbReference type="Pfam" id="PF13567">
    <property type="entry name" value="DUF4131"/>
    <property type="match status" value="1"/>
</dbReference>
<proteinExistence type="predicted"/>
<gene>
    <name evidence="6" type="ORF">B9L19_05670</name>
</gene>
<protein>
    <submittedName>
        <fullName evidence="6">DNA internalization-related competence protein ComEC/Rec2</fullName>
    </submittedName>
</protein>
<dbReference type="NCBIfam" id="TIGR00361">
    <property type="entry name" value="ComEC_Rec2"/>
    <property type="match status" value="1"/>
</dbReference>
<keyword evidence="7" id="KW-1185">Reference proteome</keyword>
<evidence type="ECO:0000256" key="1">
    <source>
        <dbReference type="ARBA" id="ARBA00004651"/>
    </source>
</evidence>
<dbReference type="InterPro" id="IPR036866">
    <property type="entry name" value="RibonucZ/Hydroxyglut_hydro"/>
</dbReference>
<evidence type="ECO:0000256" key="2">
    <source>
        <dbReference type="ARBA" id="ARBA00022475"/>
    </source>
</evidence>
<dbReference type="InterPro" id="IPR004797">
    <property type="entry name" value="Competence_ComEC/Rec2"/>
</dbReference>
<dbReference type="NCBIfam" id="TIGR00360">
    <property type="entry name" value="ComEC_N-term"/>
    <property type="match status" value="1"/>
</dbReference>
<dbReference type="InterPro" id="IPR035681">
    <property type="entry name" value="ComA-like_MBL"/>
</dbReference>
<reference evidence="6 7" key="1">
    <citation type="submission" date="2017-05" db="EMBL/GenBank/DDBJ databases">
        <title>The genome sequence of Geobacillus thermocatenulatus DSM 730.</title>
        <authorList>
            <person name="Ramaloko W.T."/>
            <person name="Koen N."/>
            <person name="Polliack S."/>
            <person name="Aliyu H."/>
            <person name="Lebre P."/>
            <person name="Mohr T."/>
            <person name="Oswald F."/>
            <person name="Zwick M."/>
            <person name="Neumann A."/>
            <person name="Syldatk C."/>
            <person name="Cowan D."/>
            <person name="De Maayer P."/>
        </authorList>
    </citation>
    <scope>NUCLEOTIDE SEQUENCE [LARGE SCALE GENOMIC DNA]</scope>
    <source>
        <strain evidence="6 7">BGSC 93A1</strain>
    </source>
</reference>
<name>A0A226QAK2_9BACL</name>
<dbReference type="KEGG" id="gtm:GT3921_06900"/>
<dbReference type="SMART" id="SM00849">
    <property type="entry name" value="Lactamase_B"/>
    <property type="match status" value="1"/>
</dbReference>
<evidence type="ECO:0000313" key="7">
    <source>
        <dbReference type="Proteomes" id="UP000198378"/>
    </source>
</evidence>
<keyword evidence="3" id="KW-0812">Transmembrane</keyword>
<dbReference type="InterPro" id="IPR052159">
    <property type="entry name" value="Competence_DNA_uptake"/>
</dbReference>
<evidence type="ECO:0000256" key="3">
    <source>
        <dbReference type="ARBA" id="ARBA00022692"/>
    </source>
</evidence>
<comment type="caution">
    <text evidence="6">The sequence shown here is derived from an EMBL/GenBank/DDBJ whole genome shotgun (WGS) entry which is preliminary data.</text>
</comment>
<dbReference type="SUPFAM" id="SSF56281">
    <property type="entry name" value="Metallo-hydrolase/oxidoreductase"/>
    <property type="match status" value="1"/>
</dbReference>
<dbReference type="Proteomes" id="UP000198378">
    <property type="component" value="Unassembled WGS sequence"/>
</dbReference>
<sequence>MKGQVVYPAAAALLAVAAASPSQTACLLLAVYLLLLFIRRPHCFLPALVAALFFFAYFLIVDHHNKTSLSDGRHALSVRFSAAPAIDGDRLQAAVQAGNERVQLRYIIRTAAEKEALRAHLMPGIVCRLKGTLERPMPAGNPYAFDYRLYLRRHRIHWLFRPEAIDLSACVRVRPTIIERLEAIREAGVRHIELYFPPASAGIAAALIYGERRQLDDEVLAGYQELGLIHLLAISGGHVTLLVGAVFAAAIRFVTREAAVIVLMAALPVYAVLAGASPSVLRACATGMIVLAVQWKKGAIHPLDALSWTALALLAFDPYMVWDVGFQLSFVVTFALLAHASVLASARSMLQNLLQTALAAQLAALPVLLYHFYEVSIWSIGLNVFFVPWYSFVILPLAFLSAVFPFSPLIWLFSRLIELTDAVVYFFSADHPFMLVLGRPGPWCLAGYLTAITAAFLDWERGRLIRGLTAVAAATALQLSAPYVDRKGEVTVLDVGQGDCIYIELPHRKAVYLIDTGGTPEWAKEPWGKRSRPFSVGRDVVMPFLKAQGVRTIDKLILTHDDADHIGSAPEVLEEVKVKEIVTSPGALPRVQKMARPFSVPVKIAVRGEEWTEGGVRFFVLHPEKDNHEDNNGSLVLFARLGGLAWLFTGDMEKEAEQALIHAYPTLRVDVLKVAHHGSKTSTTEPFLRTVKPRAAIISVGRYNRYGHPSPEVLMRLGQQRAIIWRTDENGAIRYVYDENGGTFQVMKP</sequence>
<evidence type="ECO:0000313" key="6">
    <source>
        <dbReference type="EMBL" id="OXB89546.1"/>
    </source>
</evidence>
<keyword evidence="5" id="KW-0472">Membrane</keyword>
<dbReference type="GO" id="GO:0030420">
    <property type="term" value="P:establishment of competence for transformation"/>
    <property type="evidence" value="ECO:0007669"/>
    <property type="project" value="InterPro"/>
</dbReference>
<organism evidence="6 7">
    <name type="scientific">Geobacillus thermocatenulatus</name>
    <dbReference type="NCBI Taxonomy" id="33938"/>
    <lineage>
        <taxon>Bacteria</taxon>
        <taxon>Bacillati</taxon>
        <taxon>Bacillota</taxon>
        <taxon>Bacilli</taxon>
        <taxon>Bacillales</taxon>
        <taxon>Anoxybacillaceae</taxon>
        <taxon>Geobacillus</taxon>
        <taxon>Geobacillus thermoleovorans group</taxon>
    </lineage>
</organism>
<dbReference type="CDD" id="cd07731">
    <property type="entry name" value="ComA-like_MBL-fold"/>
    <property type="match status" value="1"/>
</dbReference>
<dbReference type="AlphaFoldDB" id="A0A226QAK2"/>
<dbReference type="RefSeq" id="WP_025948889.1">
    <property type="nucleotide sequence ID" value="NZ_CP018058.1"/>
</dbReference>